<name>A0A1I3ECB1_9PLAN</name>
<sequence length="192" mass="20722">MASINFIARTTGILNYTVVLTPLTGGSSISGTGVAVESGSTRQYATPFNTIPEGFYQADIFEGGEWRGNDAVQVTGAGTGTYWISAYIANQTNVAGPGSRQLVWTSEVSGTPVAGVKCWVSIDSPYTQDGTRAGTSITDDDGEVTFGLDDNVVYYGWRDHPSVNFPNPIRFQYSTADSQWQIWNGSAYVEWT</sequence>
<dbReference type="AlphaFoldDB" id="A0A1I3ECB1"/>
<proteinExistence type="predicted"/>
<accession>A0A1I3ECB1</accession>
<organism evidence="1 2">
    <name type="scientific">Planctomicrobium piriforme</name>
    <dbReference type="NCBI Taxonomy" id="1576369"/>
    <lineage>
        <taxon>Bacteria</taxon>
        <taxon>Pseudomonadati</taxon>
        <taxon>Planctomycetota</taxon>
        <taxon>Planctomycetia</taxon>
        <taxon>Planctomycetales</taxon>
        <taxon>Planctomycetaceae</taxon>
        <taxon>Planctomicrobium</taxon>
    </lineage>
</organism>
<dbReference type="Proteomes" id="UP000199518">
    <property type="component" value="Unassembled WGS sequence"/>
</dbReference>
<dbReference type="STRING" id="1576369.SAMN05421753_104162"/>
<keyword evidence="2" id="KW-1185">Reference proteome</keyword>
<dbReference type="EMBL" id="FOQD01000004">
    <property type="protein sequence ID" value="SFH96604.1"/>
    <property type="molecule type" value="Genomic_DNA"/>
</dbReference>
<evidence type="ECO:0000313" key="1">
    <source>
        <dbReference type="EMBL" id="SFH96604.1"/>
    </source>
</evidence>
<dbReference type="RefSeq" id="WP_092048523.1">
    <property type="nucleotide sequence ID" value="NZ_FOQD01000004.1"/>
</dbReference>
<protein>
    <submittedName>
        <fullName evidence="1">Uncharacterized protein</fullName>
    </submittedName>
</protein>
<reference evidence="2" key="1">
    <citation type="submission" date="2016-10" db="EMBL/GenBank/DDBJ databases">
        <authorList>
            <person name="Varghese N."/>
            <person name="Submissions S."/>
        </authorList>
    </citation>
    <scope>NUCLEOTIDE SEQUENCE [LARGE SCALE GENOMIC DNA]</scope>
    <source>
        <strain evidence="2">DSM 26348</strain>
    </source>
</reference>
<evidence type="ECO:0000313" key="2">
    <source>
        <dbReference type="Proteomes" id="UP000199518"/>
    </source>
</evidence>
<gene>
    <name evidence="1" type="ORF">SAMN05421753_104162</name>
</gene>